<accession>A0A4T2C091</accession>
<evidence type="ECO:0000256" key="2">
    <source>
        <dbReference type="ARBA" id="ARBA00022801"/>
    </source>
</evidence>
<dbReference type="AlphaFoldDB" id="A0A4T2C091"/>
<name>A0A4T2C091_9MICO</name>
<keyword evidence="2" id="KW-0378">Hydrolase</keyword>
<dbReference type="Pfam" id="PF01451">
    <property type="entry name" value="LMWPc"/>
    <property type="match status" value="1"/>
</dbReference>
<dbReference type="InterPro" id="IPR023485">
    <property type="entry name" value="Ptyr_pPase"/>
</dbReference>
<organism evidence="6 7">
    <name type="scientific">Subtercola vilae</name>
    <dbReference type="NCBI Taxonomy" id="2056433"/>
    <lineage>
        <taxon>Bacteria</taxon>
        <taxon>Bacillati</taxon>
        <taxon>Actinomycetota</taxon>
        <taxon>Actinomycetes</taxon>
        <taxon>Micrococcales</taxon>
        <taxon>Microbacteriaceae</taxon>
        <taxon>Subtercola</taxon>
    </lineage>
</organism>
<dbReference type="Proteomes" id="UP000306192">
    <property type="component" value="Unassembled WGS sequence"/>
</dbReference>
<evidence type="ECO:0000256" key="3">
    <source>
        <dbReference type="ARBA" id="ARBA00022912"/>
    </source>
</evidence>
<dbReference type="PANTHER" id="PTHR11717:SF31">
    <property type="entry name" value="LOW MOLECULAR WEIGHT PROTEIN-TYROSINE-PHOSPHATASE ETP-RELATED"/>
    <property type="match status" value="1"/>
</dbReference>
<evidence type="ECO:0000313" key="7">
    <source>
        <dbReference type="Proteomes" id="UP000306192"/>
    </source>
</evidence>
<dbReference type="RefSeq" id="WP_136642358.1">
    <property type="nucleotide sequence ID" value="NZ_QYRT01000019.1"/>
</dbReference>
<comment type="similarity">
    <text evidence="1">Belongs to the low molecular weight phosphotyrosine protein phosphatase family.</text>
</comment>
<feature type="domain" description="Phosphotyrosine protein phosphatase I" evidence="5">
    <location>
        <begin position="6"/>
        <end position="187"/>
    </location>
</feature>
<evidence type="ECO:0000256" key="4">
    <source>
        <dbReference type="PIRSR" id="PIRSR617867-1"/>
    </source>
</evidence>
<dbReference type="OrthoDB" id="9784339at2"/>
<dbReference type="InterPro" id="IPR017867">
    <property type="entry name" value="Tyr_phospatase_low_mol_wt"/>
</dbReference>
<dbReference type="PRINTS" id="PR00719">
    <property type="entry name" value="LMWPTPASE"/>
</dbReference>
<evidence type="ECO:0000313" key="6">
    <source>
        <dbReference type="EMBL" id="TIH35596.1"/>
    </source>
</evidence>
<keyword evidence="3" id="KW-0904">Protein phosphatase</keyword>
<evidence type="ECO:0000259" key="5">
    <source>
        <dbReference type="SMART" id="SM00226"/>
    </source>
</evidence>
<evidence type="ECO:0000256" key="1">
    <source>
        <dbReference type="ARBA" id="ARBA00011063"/>
    </source>
</evidence>
<dbReference type="SMART" id="SM00226">
    <property type="entry name" value="LMWPc"/>
    <property type="match status" value="1"/>
</dbReference>
<dbReference type="Gene3D" id="3.40.50.2300">
    <property type="match status" value="1"/>
</dbReference>
<protein>
    <recommendedName>
        <fullName evidence="5">Phosphotyrosine protein phosphatase I domain-containing protein</fullName>
    </recommendedName>
</protein>
<feature type="active site" description="Nucleophile" evidence="4">
    <location>
        <position position="12"/>
    </location>
</feature>
<sequence length="189" mass="21155">MAAREFAVMFVCTGNICRSPLAEQLLTAGMRANLQNDVVVTSAGLQTIDGVPMDPLSAQQSVLYGGDPSNAISHKVDRESSLRQDLILTMTRKHQTDIVSRYPNLLKRTFLLREFAEIVEVLHTDSEADTRVNERRRRIVVQAAMMRGQLTRGSIDFDIIDPYRKSVEVHATVGESIHRATSTLAELFR</sequence>
<feature type="active site" evidence="4">
    <location>
        <position position="18"/>
    </location>
</feature>
<dbReference type="EMBL" id="QYRT01000019">
    <property type="protein sequence ID" value="TIH35596.1"/>
    <property type="molecule type" value="Genomic_DNA"/>
</dbReference>
<comment type="caution">
    <text evidence="6">The sequence shown here is derived from an EMBL/GenBank/DDBJ whole genome shotgun (WGS) entry which is preliminary data.</text>
</comment>
<dbReference type="PANTHER" id="PTHR11717">
    <property type="entry name" value="LOW MOLECULAR WEIGHT PROTEIN TYROSINE PHOSPHATASE"/>
    <property type="match status" value="1"/>
</dbReference>
<dbReference type="InterPro" id="IPR050438">
    <property type="entry name" value="LMW_PTPase"/>
</dbReference>
<gene>
    <name evidence="6" type="ORF">D4765_11070</name>
</gene>
<reference evidence="6 7" key="1">
    <citation type="journal article" date="2019" name="Microorganisms">
        <title>Systematic Affiliation and Genome Analysis of Subtercola vilae DB165(T) with Particular Emphasis on Cold Adaptation of an Isolate from a High-Altitude Cold Volcano Lake.</title>
        <authorList>
            <person name="Villalobos A.S."/>
            <person name="Wiese J."/>
            <person name="Imhoff J.F."/>
            <person name="Dorador C."/>
            <person name="Keller A."/>
            <person name="Hentschel U."/>
        </authorList>
    </citation>
    <scope>NUCLEOTIDE SEQUENCE [LARGE SCALE GENOMIC DNA]</scope>
    <source>
        <strain evidence="6 7">DB165</strain>
    </source>
</reference>
<proteinExistence type="inferred from homology"/>
<dbReference type="GO" id="GO:0004725">
    <property type="term" value="F:protein tyrosine phosphatase activity"/>
    <property type="evidence" value="ECO:0007669"/>
    <property type="project" value="InterPro"/>
</dbReference>
<keyword evidence="7" id="KW-1185">Reference proteome</keyword>
<dbReference type="SUPFAM" id="SSF52788">
    <property type="entry name" value="Phosphotyrosine protein phosphatases I"/>
    <property type="match status" value="1"/>
</dbReference>
<dbReference type="InterPro" id="IPR036196">
    <property type="entry name" value="Ptyr_pPase_sf"/>
</dbReference>